<dbReference type="Gene3D" id="3.40.50.150">
    <property type="entry name" value="Vaccinia Virus protein VP39"/>
    <property type="match status" value="1"/>
</dbReference>
<accession>A0AAN9IQZ8</accession>
<dbReference type="PROSITE" id="PS51683">
    <property type="entry name" value="SAM_OMT_II"/>
    <property type="match status" value="1"/>
</dbReference>
<dbReference type="EMBL" id="JAYKXN010000005">
    <property type="protein sequence ID" value="KAK7284564.1"/>
    <property type="molecule type" value="Genomic_DNA"/>
</dbReference>
<dbReference type="GO" id="GO:0008171">
    <property type="term" value="F:O-methyltransferase activity"/>
    <property type="evidence" value="ECO:0007669"/>
    <property type="project" value="InterPro"/>
</dbReference>
<dbReference type="Gene3D" id="1.10.10.10">
    <property type="entry name" value="Winged helix-like DNA-binding domain superfamily/Winged helix DNA-binding domain"/>
    <property type="match status" value="1"/>
</dbReference>
<gene>
    <name evidence="5" type="ORF">RJT34_19311</name>
</gene>
<dbReference type="AlphaFoldDB" id="A0AAN9IQZ8"/>
<proteinExistence type="predicted"/>
<dbReference type="InterPro" id="IPR036388">
    <property type="entry name" value="WH-like_DNA-bd_sf"/>
</dbReference>
<evidence type="ECO:0000313" key="5">
    <source>
        <dbReference type="EMBL" id="KAK7284564.1"/>
    </source>
</evidence>
<evidence type="ECO:0000256" key="2">
    <source>
        <dbReference type="ARBA" id="ARBA00022679"/>
    </source>
</evidence>
<keyword evidence="1" id="KW-0489">Methyltransferase</keyword>
<evidence type="ECO:0000256" key="3">
    <source>
        <dbReference type="ARBA" id="ARBA00022691"/>
    </source>
</evidence>
<feature type="domain" description="O-methyltransferase C-terminal" evidence="4">
    <location>
        <begin position="60"/>
        <end position="171"/>
    </location>
</feature>
<dbReference type="InterPro" id="IPR016461">
    <property type="entry name" value="COMT-like"/>
</dbReference>
<evidence type="ECO:0000256" key="1">
    <source>
        <dbReference type="ARBA" id="ARBA00022603"/>
    </source>
</evidence>
<name>A0AAN9IQZ8_CLITE</name>
<evidence type="ECO:0000259" key="4">
    <source>
        <dbReference type="Pfam" id="PF00891"/>
    </source>
</evidence>
<dbReference type="PANTHER" id="PTHR11746">
    <property type="entry name" value="O-METHYLTRANSFERASE"/>
    <property type="match status" value="1"/>
</dbReference>
<dbReference type="Proteomes" id="UP001359559">
    <property type="component" value="Unassembled WGS sequence"/>
</dbReference>
<evidence type="ECO:0000313" key="6">
    <source>
        <dbReference type="Proteomes" id="UP001359559"/>
    </source>
</evidence>
<sequence length="181" mass="20035">MSLVAVIKMKVPEAIWEGSSNTPLSARQILHRIRPQGGGDADNLDRILQLMRAWQLTVEDPTTEPFKKANGEGVLSYYDRRADARDLLGEAMQGMSIPFMREMLEQYDGFEGVETLVDVGGNAGVCLQMIMSKFPSVRIAINFDLPHSVVSASKIPGVTHVGGSAFELRCPFSLHWLRNCN</sequence>
<keyword evidence="3" id="KW-0949">S-adenosyl-L-methionine</keyword>
<reference evidence="5 6" key="1">
    <citation type="submission" date="2024-01" db="EMBL/GenBank/DDBJ databases">
        <title>The genomes of 5 underutilized Papilionoideae crops provide insights into root nodulation and disease resistance.</title>
        <authorList>
            <person name="Yuan L."/>
        </authorList>
    </citation>
    <scope>NUCLEOTIDE SEQUENCE [LARGE SCALE GENOMIC DNA]</scope>
    <source>
        <strain evidence="5">LY-2023</strain>
        <tissue evidence="5">Leaf</tissue>
    </source>
</reference>
<dbReference type="GO" id="GO:0032259">
    <property type="term" value="P:methylation"/>
    <property type="evidence" value="ECO:0007669"/>
    <property type="project" value="UniProtKB-KW"/>
</dbReference>
<comment type="caution">
    <text evidence="5">The sequence shown here is derived from an EMBL/GenBank/DDBJ whole genome shotgun (WGS) entry which is preliminary data.</text>
</comment>
<dbReference type="Pfam" id="PF00891">
    <property type="entry name" value="Methyltransf_2"/>
    <property type="match status" value="1"/>
</dbReference>
<dbReference type="SUPFAM" id="SSF53335">
    <property type="entry name" value="S-adenosyl-L-methionine-dependent methyltransferases"/>
    <property type="match status" value="1"/>
</dbReference>
<dbReference type="InterPro" id="IPR029063">
    <property type="entry name" value="SAM-dependent_MTases_sf"/>
</dbReference>
<keyword evidence="6" id="KW-1185">Reference proteome</keyword>
<dbReference type="SUPFAM" id="SSF46785">
    <property type="entry name" value="Winged helix' DNA-binding domain"/>
    <property type="match status" value="1"/>
</dbReference>
<protein>
    <recommendedName>
        <fullName evidence="4">O-methyltransferase C-terminal domain-containing protein</fullName>
    </recommendedName>
</protein>
<keyword evidence="2" id="KW-0808">Transferase</keyword>
<organism evidence="5 6">
    <name type="scientific">Clitoria ternatea</name>
    <name type="common">Butterfly pea</name>
    <dbReference type="NCBI Taxonomy" id="43366"/>
    <lineage>
        <taxon>Eukaryota</taxon>
        <taxon>Viridiplantae</taxon>
        <taxon>Streptophyta</taxon>
        <taxon>Embryophyta</taxon>
        <taxon>Tracheophyta</taxon>
        <taxon>Spermatophyta</taxon>
        <taxon>Magnoliopsida</taxon>
        <taxon>eudicotyledons</taxon>
        <taxon>Gunneridae</taxon>
        <taxon>Pentapetalae</taxon>
        <taxon>rosids</taxon>
        <taxon>fabids</taxon>
        <taxon>Fabales</taxon>
        <taxon>Fabaceae</taxon>
        <taxon>Papilionoideae</taxon>
        <taxon>50 kb inversion clade</taxon>
        <taxon>NPAAA clade</taxon>
        <taxon>indigoferoid/millettioid clade</taxon>
        <taxon>Phaseoleae</taxon>
        <taxon>Clitoria</taxon>
    </lineage>
</organism>
<dbReference type="InterPro" id="IPR001077">
    <property type="entry name" value="COMT_C"/>
</dbReference>
<dbReference type="InterPro" id="IPR036390">
    <property type="entry name" value="WH_DNA-bd_sf"/>
</dbReference>